<accession>A0A2M9D014</accession>
<comment type="caution">
    <text evidence="2">The sequence shown here is derived from an EMBL/GenBank/DDBJ whole genome shotgun (WGS) entry which is preliminary data.</text>
</comment>
<evidence type="ECO:0000256" key="1">
    <source>
        <dbReference type="SAM" id="MobiDB-lite"/>
    </source>
</evidence>
<keyword evidence="3" id="KW-1185">Reference proteome</keyword>
<organism evidence="2 3">
    <name type="scientific">Sediminihabitans luteus</name>
    <dbReference type="NCBI Taxonomy" id="1138585"/>
    <lineage>
        <taxon>Bacteria</taxon>
        <taxon>Bacillati</taxon>
        <taxon>Actinomycetota</taxon>
        <taxon>Actinomycetes</taxon>
        <taxon>Micrococcales</taxon>
        <taxon>Cellulomonadaceae</taxon>
        <taxon>Sediminihabitans</taxon>
    </lineage>
</organism>
<dbReference type="EMBL" id="PGFE01000001">
    <property type="protein sequence ID" value="PJJ77487.1"/>
    <property type="molecule type" value="Genomic_DNA"/>
</dbReference>
<feature type="compositionally biased region" description="Low complexity" evidence="1">
    <location>
        <begin position="14"/>
        <end position="27"/>
    </location>
</feature>
<feature type="compositionally biased region" description="Low complexity" evidence="1">
    <location>
        <begin position="77"/>
        <end position="92"/>
    </location>
</feature>
<reference evidence="2 3" key="1">
    <citation type="submission" date="2017-11" db="EMBL/GenBank/DDBJ databases">
        <title>Genomic Encyclopedia of Archaeal and Bacterial Type Strains, Phase II (KMG-II): From Individual Species to Whole Genera.</title>
        <authorList>
            <person name="Goeker M."/>
        </authorList>
    </citation>
    <scope>NUCLEOTIDE SEQUENCE [LARGE SCALE GENOMIC DNA]</scope>
    <source>
        <strain evidence="2 3">DSM 25478</strain>
    </source>
</reference>
<dbReference type="RefSeq" id="WP_100421862.1">
    <property type="nucleotide sequence ID" value="NZ_BOOX01000003.1"/>
</dbReference>
<feature type="region of interest" description="Disordered" evidence="1">
    <location>
        <begin position="1"/>
        <end position="32"/>
    </location>
</feature>
<feature type="region of interest" description="Disordered" evidence="1">
    <location>
        <begin position="65"/>
        <end position="92"/>
    </location>
</feature>
<name>A0A2M9D014_9CELL</name>
<proteinExistence type="predicted"/>
<dbReference type="AlphaFoldDB" id="A0A2M9D014"/>
<protein>
    <submittedName>
        <fullName evidence="2">Uncharacterized protein</fullName>
    </submittedName>
</protein>
<dbReference type="Proteomes" id="UP000231693">
    <property type="component" value="Unassembled WGS sequence"/>
</dbReference>
<gene>
    <name evidence="2" type="ORF">CLV28_0706</name>
</gene>
<evidence type="ECO:0000313" key="3">
    <source>
        <dbReference type="Proteomes" id="UP000231693"/>
    </source>
</evidence>
<evidence type="ECO:0000313" key="2">
    <source>
        <dbReference type="EMBL" id="PJJ77487.1"/>
    </source>
</evidence>
<sequence>MGMLMRRHYEKAGPDAPVADGPAVPDGDPTETWKADQLKAYAAEHDVDLAGATKKADVLAAILAATTPPTNPDGEGTTPAADETPTDDAPTS</sequence>